<evidence type="ECO:0000256" key="4">
    <source>
        <dbReference type="ARBA" id="ARBA00023002"/>
    </source>
</evidence>
<keyword evidence="6" id="KW-0883">Thioether bond</keyword>
<evidence type="ECO:0008006" key="10">
    <source>
        <dbReference type="Google" id="ProtNLM"/>
    </source>
</evidence>
<keyword evidence="5 7" id="KW-0408">Iron</keyword>
<name>A0A0D8JCQ1_9BACT</name>
<dbReference type="RefSeq" id="WP_045026274.1">
    <property type="nucleotide sequence ID" value="NZ_JRHC01000001.1"/>
</dbReference>
<organism evidence="8 9">
    <name type="scientific">Draconibacterium sediminis</name>
    <dbReference type="NCBI Taxonomy" id="1544798"/>
    <lineage>
        <taxon>Bacteria</taxon>
        <taxon>Pseudomonadati</taxon>
        <taxon>Bacteroidota</taxon>
        <taxon>Bacteroidia</taxon>
        <taxon>Marinilabiliales</taxon>
        <taxon>Prolixibacteraceae</taxon>
        <taxon>Draconibacterium</taxon>
    </lineage>
</organism>
<keyword evidence="3" id="KW-0223">Dioxygenase</keyword>
<dbReference type="STRING" id="1544798.LH29_04635"/>
<evidence type="ECO:0000256" key="7">
    <source>
        <dbReference type="PIRSR" id="PIRSR610300-51"/>
    </source>
</evidence>
<evidence type="ECO:0000256" key="1">
    <source>
        <dbReference type="ARBA" id="ARBA00006622"/>
    </source>
</evidence>
<dbReference type="GO" id="GO:0019448">
    <property type="term" value="P:L-cysteine catabolic process"/>
    <property type="evidence" value="ECO:0007669"/>
    <property type="project" value="TreeGrafter"/>
</dbReference>
<evidence type="ECO:0000256" key="5">
    <source>
        <dbReference type="ARBA" id="ARBA00023004"/>
    </source>
</evidence>
<dbReference type="InterPro" id="IPR011051">
    <property type="entry name" value="RmlC_Cupin_sf"/>
</dbReference>
<evidence type="ECO:0000256" key="2">
    <source>
        <dbReference type="ARBA" id="ARBA00022723"/>
    </source>
</evidence>
<sequence length="221" mass="24894">MKNLIYTSENRSGQHNGFSPFFFIKGTSNSSHETYNNVGSTAYQAEIGGNTLLTPEASFGMSAGNIPNLRKVCRELFNTFRGQQAPYTALQFIPVMQQDMTFDKEELKRFLKNRETRHVLVNNRWMKVVLIHWKPGKVSDIHGHPAGGCVFKLLHGKLEELRYSADEKQTILCSNGYRAGSMAYIDDRMGYHAVGNPFGSSAVSLHVYTPGTIKSYNENIF</sequence>
<dbReference type="CDD" id="cd10548">
    <property type="entry name" value="cupin_CDO"/>
    <property type="match status" value="1"/>
</dbReference>
<dbReference type="SUPFAM" id="SSF51182">
    <property type="entry name" value="RmlC-like cupins"/>
    <property type="match status" value="1"/>
</dbReference>
<feature type="binding site" evidence="7">
    <location>
        <position position="192"/>
    </location>
    <ligand>
        <name>Fe cation</name>
        <dbReference type="ChEBI" id="CHEBI:24875"/>
        <note>catalytic</note>
    </ligand>
</feature>
<dbReference type="EMBL" id="JRHC01000001">
    <property type="protein sequence ID" value="KJF44740.1"/>
    <property type="molecule type" value="Genomic_DNA"/>
</dbReference>
<comment type="caution">
    <text evidence="8">The sequence shown here is derived from an EMBL/GenBank/DDBJ whole genome shotgun (WGS) entry which is preliminary data.</text>
</comment>
<dbReference type="PANTHER" id="PTHR12918:SF1">
    <property type="entry name" value="CYSTEINE DIOXYGENASE TYPE 1"/>
    <property type="match status" value="1"/>
</dbReference>
<gene>
    <name evidence="8" type="ORF">LH29_04635</name>
</gene>
<protein>
    <recommendedName>
        <fullName evidence="10">Cysteine dioxygenase</fullName>
    </recommendedName>
</protein>
<keyword evidence="2 7" id="KW-0479">Metal-binding</keyword>
<dbReference type="AlphaFoldDB" id="A0A0D8JCQ1"/>
<dbReference type="GO" id="GO:0017172">
    <property type="term" value="F:cysteine dioxygenase activity"/>
    <property type="evidence" value="ECO:0007669"/>
    <property type="project" value="TreeGrafter"/>
</dbReference>
<feature type="binding site" evidence="7">
    <location>
        <position position="144"/>
    </location>
    <ligand>
        <name>Fe cation</name>
        <dbReference type="ChEBI" id="CHEBI:24875"/>
        <note>catalytic</note>
    </ligand>
</feature>
<dbReference type="Gene3D" id="2.60.120.10">
    <property type="entry name" value="Jelly Rolls"/>
    <property type="match status" value="1"/>
</dbReference>
<evidence type="ECO:0000256" key="3">
    <source>
        <dbReference type="ARBA" id="ARBA00022964"/>
    </source>
</evidence>
<feature type="binding site" evidence="7">
    <location>
        <position position="142"/>
    </location>
    <ligand>
        <name>Fe cation</name>
        <dbReference type="ChEBI" id="CHEBI:24875"/>
        <note>catalytic</note>
    </ligand>
</feature>
<dbReference type="InterPro" id="IPR010300">
    <property type="entry name" value="CDO_1"/>
</dbReference>
<accession>A0A0D8JCQ1</accession>
<comment type="similarity">
    <text evidence="1">Belongs to the cysteine dioxygenase family.</text>
</comment>
<keyword evidence="9" id="KW-1185">Reference proteome</keyword>
<evidence type="ECO:0000256" key="6">
    <source>
        <dbReference type="PIRSR" id="PIRSR610300-50"/>
    </source>
</evidence>
<dbReference type="Pfam" id="PF05995">
    <property type="entry name" value="CDO_I"/>
    <property type="match status" value="1"/>
</dbReference>
<keyword evidence="4" id="KW-0560">Oxidoreductase</keyword>
<dbReference type="InterPro" id="IPR014710">
    <property type="entry name" value="RmlC-like_jellyroll"/>
</dbReference>
<evidence type="ECO:0000313" key="8">
    <source>
        <dbReference type="EMBL" id="KJF44740.1"/>
    </source>
</evidence>
<dbReference type="GO" id="GO:0008198">
    <property type="term" value="F:ferrous iron binding"/>
    <property type="evidence" value="ECO:0007669"/>
    <property type="project" value="TreeGrafter"/>
</dbReference>
<dbReference type="PANTHER" id="PTHR12918">
    <property type="entry name" value="CYSTEINE DIOXYGENASE"/>
    <property type="match status" value="1"/>
</dbReference>
<feature type="cross-link" description="3'-(S-cysteinyl)-tyrosine (Cys-Tyr)" evidence="6">
    <location>
        <begin position="149"/>
        <end position="208"/>
    </location>
</feature>
<dbReference type="OrthoDB" id="7059163at2"/>
<evidence type="ECO:0000313" key="9">
    <source>
        <dbReference type="Proteomes" id="UP000032544"/>
    </source>
</evidence>
<dbReference type="Proteomes" id="UP000032544">
    <property type="component" value="Unassembled WGS sequence"/>
</dbReference>
<proteinExistence type="inferred from homology"/>
<reference evidence="8 9" key="1">
    <citation type="submission" date="2014-09" db="EMBL/GenBank/DDBJ databases">
        <title>Draft Genome Sequence of Draconibacterium sp. JN14CK-3.</title>
        <authorList>
            <person name="Dong C."/>
            <person name="Lai Q."/>
            <person name="Shao Z."/>
        </authorList>
    </citation>
    <scope>NUCLEOTIDE SEQUENCE [LARGE SCALE GENOMIC DNA]</scope>
    <source>
        <strain evidence="8 9">JN14CK-3</strain>
    </source>
</reference>